<proteinExistence type="predicted"/>
<dbReference type="CDD" id="cd01465">
    <property type="entry name" value="vWA_subgroup"/>
    <property type="match status" value="1"/>
</dbReference>
<evidence type="ECO:0000256" key="1">
    <source>
        <dbReference type="SAM" id="MobiDB-lite"/>
    </source>
</evidence>
<accession>A0ABQ1TUW3</accession>
<dbReference type="InterPro" id="IPR022156">
    <property type="entry name" value="Uncharacterised_YfbK_N"/>
</dbReference>
<reference evidence="5" key="1">
    <citation type="journal article" date="2019" name="Int. J. Syst. Evol. Microbiol.">
        <title>The Global Catalogue of Microorganisms (GCM) 10K type strain sequencing project: providing services to taxonomists for standard genome sequencing and annotation.</title>
        <authorList>
            <consortium name="The Broad Institute Genomics Platform"/>
            <consortium name="The Broad Institute Genome Sequencing Center for Infectious Disease"/>
            <person name="Wu L."/>
            <person name="Ma J."/>
        </authorList>
    </citation>
    <scope>NUCLEOTIDE SEQUENCE [LARGE SCALE GENOMIC DNA]</scope>
    <source>
        <strain evidence="5">CGMCC 1.15197</strain>
    </source>
</reference>
<dbReference type="SMART" id="SM00327">
    <property type="entry name" value="VWA"/>
    <property type="match status" value="1"/>
</dbReference>
<protein>
    <submittedName>
        <fullName evidence="4">VWA domain-containing protein</fullName>
    </submittedName>
</protein>
<dbReference type="PANTHER" id="PTHR10579:SF43">
    <property type="entry name" value="ZINC FINGER (C3HC4-TYPE RING FINGER) FAMILY PROTEIN"/>
    <property type="match status" value="1"/>
</dbReference>
<evidence type="ECO:0000313" key="5">
    <source>
        <dbReference type="Proteomes" id="UP000632273"/>
    </source>
</evidence>
<dbReference type="InterPro" id="IPR036465">
    <property type="entry name" value="vWFA_dom_sf"/>
</dbReference>
<comment type="caution">
    <text evidence="4">The sequence shown here is derived from an EMBL/GenBank/DDBJ whole genome shotgun (WGS) entry which is preliminary data.</text>
</comment>
<dbReference type="PANTHER" id="PTHR10579">
    <property type="entry name" value="CALCIUM-ACTIVATED CHLORIDE CHANNEL REGULATOR"/>
    <property type="match status" value="1"/>
</dbReference>
<evidence type="ECO:0000256" key="2">
    <source>
        <dbReference type="SAM" id="SignalP"/>
    </source>
</evidence>
<dbReference type="InterPro" id="IPR008969">
    <property type="entry name" value="CarboxyPept-like_regulatory"/>
</dbReference>
<evidence type="ECO:0000259" key="3">
    <source>
        <dbReference type="PROSITE" id="PS50234"/>
    </source>
</evidence>
<feature type="chain" id="PRO_5046655818" evidence="2">
    <location>
        <begin position="20"/>
        <end position="676"/>
    </location>
</feature>
<dbReference type="Gene3D" id="3.40.50.410">
    <property type="entry name" value="von Willebrand factor, type A domain"/>
    <property type="match status" value="1"/>
</dbReference>
<evidence type="ECO:0000313" key="4">
    <source>
        <dbReference type="EMBL" id="GGF03130.1"/>
    </source>
</evidence>
<dbReference type="EMBL" id="BMHT01000002">
    <property type="protein sequence ID" value="GGF03130.1"/>
    <property type="molecule type" value="Genomic_DNA"/>
</dbReference>
<dbReference type="Pfam" id="PF13715">
    <property type="entry name" value="CarbopepD_reg_2"/>
    <property type="match status" value="1"/>
</dbReference>
<keyword evidence="5" id="KW-1185">Reference proteome</keyword>
<dbReference type="SUPFAM" id="SSF53300">
    <property type="entry name" value="vWA-like"/>
    <property type="match status" value="1"/>
</dbReference>
<dbReference type="PROSITE" id="PS50234">
    <property type="entry name" value="VWFA"/>
    <property type="match status" value="1"/>
</dbReference>
<dbReference type="Proteomes" id="UP000632273">
    <property type="component" value="Unassembled WGS sequence"/>
</dbReference>
<sequence>MNKLFFAVLAIMLAAVLLASGQTPKSAKARQLATKSIADTLTVRGRVTDKNGQGVPGVTVVVKGTKTGTSTNFNGTYRLTTSKNSRVLVFSQIGYITVEKTISKQRVVNVVLAVTPSQLQEVVVTGEAVQHRRDVTGSVSVVTDARMLKRSAPTKARKFEQVSPDLNGLEGGTSSEPVQEQVEHKVYSYVERVPVLRTPETRESYAKIQENGFHSAQQEPLSTFSIDVDAASYANVRRFLNQAQRPPRDAVRIEEMVNYFTYDYPQPTGNEPFSVTTELAACPWNPQHQLVHIGLQGRKVETQNLPPANLVFLIDVSGSMMDADKLPLVQASLRLLVKELRPQDKVAMVVYAGAAGLVLPPTSGAQREKILGAIDQLQAGGSTAGGAGLRLAYRIAREQFQKGGNNRVILATDGDFNVGEQSNDAMEQLITQERASGVFLTVLGVGEGNLQDSKMELLADKGNGNYAYLDNLDEARRVLVRQFGGTLFTIAKDVKLQLEFNPARVQQYRLIGYENRTLAAEDFNNDRKDAGELGSGHTVTALYEIVPVGAPPVVDKLKYQPAAAVAKVPSIADVMTVKLRYKEPQGTTSRLLERSLRGAANPIEKASENLRFAAAVAQFGMLLRQSDHLGSATYANTISLASGARGKDPEGYRAELVRLLKMAEGLRPEAPVYGAR</sequence>
<dbReference type="Pfam" id="PF12034">
    <property type="entry name" value="YfbK_C"/>
    <property type="match status" value="1"/>
</dbReference>
<dbReference type="Gene3D" id="2.60.40.1120">
    <property type="entry name" value="Carboxypeptidase-like, regulatory domain"/>
    <property type="match status" value="1"/>
</dbReference>
<dbReference type="InterPro" id="IPR051266">
    <property type="entry name" value="CLCR"/>
</dbReference>
<dbReference type="RefSeq" id="WP_229755136.1">
    <property type="nucleotide sequence ID" value="NZ_BMHT01000002.1"/>
</dbReference>
<dbReference type="Pfam" id="PF00092">
    <property type="entry name" value="VWA"/>
    <property type="match status" value="1"/>
</dbReference>
<organism evidence="4 5">
    <name type="scientific">Hymenobacter cavernae</name>
    <dbReference type="NCBI Taxonomy" id="2044852"/>
    <lineage>
        <taxon>Bacteria</taxon>
        <taxon>Pseudomonadati</taxon>
        <taxon>Bacteroidota</taxon>
        <taxon>Cytophagia</taxon>
        <taxon>Cytophagales</taxon>
        <taxon>Hymenobacteraceae</taxon>
        <taxon>Hymenobacter</taxon>
    </lineage>
</organism>
<dbReference type="InterPro" id="IPR021908">
    <property type="entry name" value="YfbK_C"/>
</dbReference>
<keyword evidence="2" id="KW-0732">Signal</keyword>
<name>A0ABQ1TUW3_9BACT</name>
<dbReference type="Pfam" id="PF12450">
    <property type="entry name" value="vWF_A"/>
    <property type="match status" value="1"/>
</dbReference>
<dbReference type="SUPFAM" id="SSF49464">
    <property type="entry name" value="Carboxypeptidase regulatory domain-like"/>
    <property type="match status" value="1"/>
</dbReference>
<feature type="signal peptide" evidence="2">
    <location>
        <begin position="1"/>
        <end position="19"/>
    </location>
</feature>
<gene>
    <name evidence="4" type="primary">yfbK</name>
    <name evidence="4" type="ORF">GCM10011383_12600</name>
</gene>
<feature type="region of interest" description="Disordered" evidence="1">
    <location>
        <begin position="153"/>
        <end position="177"/>
    </location>
</feature>
<feature type="domain" description="VWFA" evidence="3">
    <location>
        <begin position="309"/>
        <end position="483"/>
    </location>
</feature>
<dbReference type="InterPro" id="IPR002035">
    <property type="entry name" value="VWF_A"/>
</dbReference>